<comment type="similarity">
    <text evidence="2">Belongs to the bacterial solute-binding protein 1 family.</text>
</comment>
<dbReference type="eggNOG" id="COG1653">
    <property type="taxonomic scope" value="Bacteria"/>
</dbReference>
<reference evidence="5 6" key="1">
    <citation type="submission" date="2017-03" db="EMBL/GenBank/DDBJ databases">
        <title>Foreign affairs: Plasmid Transfer between Roseobacters and Rhizobia.</title>
        <authorList>
            <person name="Bartling P."/>
            <person name="Bunk B."/>
            <person name="Overmann J."/>
            <person name="Brinkmann H."/>
            <person name="Petersen J."/>
        </authorList>
    </citation>
    <scope>NUCLEOTIDE SEQUENCE [LARGE SCALE GENOMIC DNA]</scope>
    <source>
        <strain evidence="5 6">MACL11</strain>
        <plasmid evidence="6">Plasmid pmm593</plasmid>
    </source>
</reference>
<evidence type="ECO:0000256" key="4">
    <source>
        <dbReference type="SAM" id="SignalP"/>
    </source>
</evidence>
<dbReference type="Proteomes" id="UP000191135">
    <property type="component" value="Plasmid pMM593"/>
</dbReference>
<dbReference type="OrthoDB" id="9805950at2"/>
<keyword evidence="3" id="KW-0574">Periplasm</keyword>
<sequence precursor="true">MMHIVKLSMAAAALTAIAAPAFSAELTVWDWKSGDPAAASYIQAAKEKFEAENPGDTVNFVMQPHDQYYTILGTALASGKGPDVFLLHGGAQTRARIPALVDLSAHSENLVGTADFEGEDGKLYALPITIQGFVVYYNKELYADAGLDPESPPQTWDELVAVCEAIKEKGDVPCFAMGNKEGFGAEFLLSSLAASMLTDEQQQAFADGTLKWSSPEISAILQTWVDEGEMGWYNKGANSQAKFMDEYEQFMRSDAANVIGLISDVAHWKQFDEFLGADNLGVFIHPAPEMAFDKLRMPVSGGIGYGVNKDSEHPELAEKLATTLADPEPIAVFVNDAGVVPASTVVDTSSLSSPSVIEILGYLNDQSAPTAHSSVTAEELAEWHRQSQLLLNGDTTVEEAASRMDDVQAKAHGG</sequence>
<dbReference type="GO" id="GO:0042597">
    <property type="term" value="C:periplasmic space"/>
    <property type="evidence" value="ECO:0007669"/>
    <property type="project" value="UniProtKB-SubCell"/>
</dbReference>
<dbReference type="PANTHER" id="PTHR43649:SF12">
    <property type="entry name" value="DIACETYLCHITOBIOSE BINDING PROTEIN DASA"/>
    <property type="match status" value="1"/>
</dbReference>
<comment type="subcellular location">
    <subcellularLocation>
        <location evidence="1">Periplasm</location>
    </subcellularLocation>
</comment>
<evidence type="ECO:0000256" key="2">
    <source>
        <dbReference type="ARBA" id="ARBA00008520"/>
    </source>
</evidence>
<organism evidence="5 6">
    <name type="scientific">Martelella mediterranea DSM 17316</name>
    <dbReference type="NCBI Taxonomy" id="1122214"/>
    <lineage>
        <taxon>Bacteria</taxon>
        <taxon>Pseudomonadati</taxon>
        <taxon>Pseudomonadota</taxon>
        <taxon>Alphaproteobacteria</taxon>
        <taxon>Hyphomicrobiales</taxon>
        <taxon>Aurantimonadaceae</taxon>
        <taxon>Martelella</taxon>
    </lineage>
</organism>
<keyword evidence="6" id="KW-1185">Reference proteome</keyword>
<proteinExistence type="inferred from homology"/>
<evidence type="ECO:0000256" key="1">
    <source>
        <dbReference type="ARBA" id="ARBA00004418"/>
    </source>
</evidence>
<keyword evidence="4" id="KW-0732">Signal</keyword>
<dbReference type="Gene3D" id="3.40.190.10">
    <property type="entry name" value="Periplasmic binding protein-like II"/>
    <property type="match status" value="2"/>
</dbReference>
<dbReference type="SUPFAM" id="SSF53850">
    <property type="entry name" value="Periplasmic binding protein-like II"/>
    <property type="match status" value="1"/>
</dbReference>
<accession>A0A1U9Z8M9</accession>
<name>A0A1U9Z8M9_9HYPH</name>
<gene>
    <name evidence="5" type="primary">mdxE</name>
    <name evidence="5" type="ORF">Mame_04714</name>
</gene>
<dbReference type="InterPro" id="IPR050490">
    <property type="entry name" value="Bact_solute-bd_prot1"/>
</dbReference>
<dbReference type="Pfam" id="PF13416">
    <property type="entry name" value="SBP_bac_8"/>
    <property type="match status" value="1"/>
</dbReference>
<feature type="chain" id="PRO_5010697343" evidence="4">
    <location>
        <begin position="24"/>
        <end position="414"/>
    </location>
</feature>
<feature type="signal peptide" evidence="4">
    <location>
        <begin position="1"/>
        <end position="23"/>
    </location>
</feature>
<dbReference type="EMBL" id="CP020331">
    <property type="protein sequence ID" value="AQZ54006.1"/>
    <property type="molecule type" value="Genomic_DNA"/>
</dbReference>
<evidence type="ECO:0000313" key="5">
    <source>
        <dbReference type="EMBL" id="AQZ54006.1"/>
    </source>
</evidence>
<dbReference type="AlphaFoldDB" id="A0A1U9Z8M9"/>
<protein>
    <submittedName>
        <fullName evidence="5">Maltodextrin-binding protein MdxE</fullName>
    </submittedName>
</protein>
<geneLocation type="plasmid" evidence="6">
    <name>pmm593</name>
</geneLocation>
<dbReference type="PANTHER" id="PTHR43649">
    <property type="entry name" value="ARABINOSE-BINDING PROTEIN-RELATED"/>
    <property type="match status" value="1"/>
</dbReference>
<dbReference type="KEGG" id="mmed:Mame_04714"/>
<keyword evidence="5" id="KW-0614">Plasmid</keyword>
<evidence type="ECO:0000256" key="3">
    <source>
        <dbReference type="ARBA" id="ARBA00022764"/>
    </source>
</evidence>
<evidence type="ECO:0000313" key="6">
    <source>
        <dbReference type="Proteomes" id="UP000191135"/>
    </source>
</evidence>
<dbReference type="InterPro" id="IPR006059">
    <property type="entry name" value="SBP"/>
</dbReference>